<dbReference type="RefSeq" id="WP_107140347.1">
    <property type="nucleotide sequence ID" value="NZ_CP028324.1"/>
</dbReference>
<dbReference type="CDD" id="cd13553">
    <property type="entry name" value="PBP2_NrtA_CpmA_like"/>
    <property type="match status" value="1"/>
</dbReference>
<evidence type="ECO:0000256" key="4">
    <source>
        <dbReference type="ARBA" id="ARBA00022519"/>
    </source>
</evidence>
<evidence type="ECO:0000256" key="3">
    <source>
        <dbReference type="ARBA" id="ARBA00022475"/>
    </source>
</evidence>
<sequence length="377" mass="41400">MHIEKQAVRIGFNPLTDCAALLMASVLGCDERHGIRIVPSREASWAGMRDKLVTGELDAAHALLGMVYGTQLGIGAQRHDMAVLMHLNRNGQAITLSRHLMAQGAVDGASLAGLLQSERRQYVFAQTFPTGTHAMWLYYWLAAHGIDPLRDVRAITIPPSQMVYNLAEGHMDGFCAGEPWGQRAVMDGIGVTVATSQQIWPDHPEKVLATSRAFADAHPNTCRALIAAVLEASRWIDASDENRRATAEILAGGAVVATDRAALLPRMLGRYDDGMGRQWQDAHPLAFHQDGQANYPYLSDGIWFMTQLRRWGLLKAHPDYEATARAVTRVQLYREAAELAGVTAPAGTARSSTLIDGRLWDGSDPERYALAFPIRQR</sequence>
<evidence type="ECO:0000256" key="6">
    <source>
        <dbReference type="ARBA" id="ARBA00023136"/>
    </source>
</evidence>
<dbReference type="GO" id="GO:0012505">
    <property type="term" value="C:endomembrane system"/>
    <property type="evidence" value="ECO:0007669"/>
    <property type="project" value="UniProtKB-SubCell"/>
</dbReference>
<dbReference type="SUPFAM" id="SSF53850">
    <property type="entry name" value="Periplasmic binding protein-like II"/>
    <property type="match status" value="1"/>
</dbReference>
<dbReference type="Gene3D" id="3.40.190.10">
    <property type="entry name" value="Periplasmic binding protein-like II"/>
    <property type="match status" value="2"/>
</dbReference>
<evidence type="ECO:0000256" key="1">
    <source>
        <dbReference type="ARBA" id="ARBA00004308"/>
    </source>
</evidence>
<accession>A0A2R4C5U4</accession>
<dbReference type="EMBL" id="CP028324">
    <property type="protein sequence ID" value="AVR94996.1"/>
    <property type="molecule type" value="Genomic_DNA"/>
</dbReference>
<dbReference type="Proteomes" id="UP000240505">
    <property type="component" value="Chromosome"/>
</dbReference>
<keyword evidence="2" id="KW-0813">Transport</keyword>
<keyword evidence="4" id="KW-0997">Cell inner membrane</keyword>
<dbReference type="PANTHER" id="PTHR30024">
    <property type="entry name" value="ALIPHATIC SULFONATES-BINDING PROTEIN-RELATED"/>
    <property type="match status" value="1"/>
</dbReference>
<keyword evidence="3" id="KW-1003">Cell membrane</keyword>
<dbReference type="Pfam" id="PF13379">
    <property type="entry name" value="NMT1_2"/>
    <property type="match status" value="1"/>
</dbReference>
<dbReference type="PROSITE" id="PS51257">
    <property type="entry name" value="PROKAR_LIPOPROTEIN"/>
    <property type="match status" value="1"/>
</dbReference>
<evidence type="ECO:0000313" key="7">
    <source>
        <dbReference type="EMBL" id="AVR94996.1"/>
    </source>
</evidence>
<name>A0A2R4C5U4_9BURK</name>
<evidence type="ECO:0000313" key="8">
    <source>
        <dbReference type="Proteomes" id="UP000240505"/>
    </source>
</evidence>
<dbReference type="KEGG" id="masz:C9I28_04140"/>
<keyword evidence="6" id="KW-0472">Membrane</keyword>
<protein>
    <submittedName>
        <fullName evidence="7">Nitrate transporter</fullName>
    </submittedName>
</protein>
<gene>
    <name evidence="7" type="ORF">C9I28_04140</name>
</gene>
<organism evidence="7 8">
    <name type="scientific">Pseudoduganella armeniaca</name>
    <dbReference type="NCBI Taxonomy" id="2072590"/>
    <lineage>
        <taxon>Bacteria</taxon>
        <taxon>Pseudomonadati</taxon>
        <taxon>Pseudomonadota</taxon>
        <taxon>Betaproteobacteria</taxon>
        <taxon>Burkholderiales</taxon>
        <taxon>Oxalobacteraceae</taxon>
        <taxon>Telluria group</taxon>
        <taxon>Pseudoduganella</taxon>
    </lineage>
</organism>
<dbReference type="OrthoDB" id="9789215at2"/>
<proteinExistence type="predicted"/>
<comment type="subcellular location">
    <subcellularLocation>
        <location evidence="1">Endomembrane system</location>
    </subcellularLocation>
</comment>
<reference evidence="7 8" key="1">
    <citation type="submission" date="2018-03" db="EMBL/GenBank/DDBJ databases">
        <title>Massilia armeniaca sp. nov., isolated from desert soil.</title>
        <authorList>
            <person name="Huang H."/>
            <person name="Ren M."/>
        </authorList>
    </citation>
    <scope>NUCLEOTIDE SEQUENCE [LARGE SCALE GENOMIC DNA]</scope>
    <source>
        <strain evidence="7 8">ZMN-3</strain>
    </source>
</reference>
<keyword evidence="5" id="KW-0732">Signal</keyword>
<evidence type="ECO:0000256" key="2">
    <source>
        <dbReference type="ARBA" id="ARBA00022448"/>
    </source>
</evidence>
<dbReference type="InterPro" id="IPR044527">
    <property type="entry name" value="NrtA/CpmA_ABC-bd_dom"/>
</dbReference>
<keyword evidence="8" id="KW-1185">Reference proteome</keyword>
<dbReference type="AlphaFoldDB" id="A0A2R4C5U4"/>
<dbReference type="PANTHER" id="PTHR30024:SF7">
    <property type="entry name" value="NITRATE_NITRITE BINDING PROTEIN NRTA"/>
    <property type="match status" value="1"/>
</dbReference>
<evidence type="ECO:0000256" key="5">
    <source>
        <dbReference type="ARBA" id="ARBA00022729"/>
    </source>
</evidence>